<dbReference type="GO" id="GO:0000976">
    <property type="term" value="F:transcription cis-regulatory region binding"/>
    <property type="evidence" value="ECO:0007669"/>
    <property type="project" value="TreeGrafter"/>
</dbReference>
<evidence type="ECO:0000256" key="2">
    <source>
        <dbReference type="ARBA" id="ARBA00023012"/>
    </source>
</evidence>
<dbReference type="CDD" id="cd00383">
    <property type="entry name" value="trans_reg_C"/>
    <property type="match status" value="1"/>
</dbReference>
<dbReference type="InterPro" id="IPR036388">
    <property type="entry name" value="WH-like_DNA-bd_sf"/>
</dbReference>
<dbReference type="InterPro" id="IPR001789">
    <property type="entry name" value="Sig_transdc_resp-reg_receiver"/>
</dbReference>
<evidence type="ECO:0000256" key="1">
    <source>
        <dbReference type="ARBA" id="ARBA00022553"/>
    </source>
</evidence>
<dbReference type="GO" id="GO:0032993">
    <property type="term" value="C:protein-DNA complex"/>
    <property type="evidence" value="ECO:0007669"/>
    <property type="project" value="TreeGrafter"/>
</dbReference>
<sequence length="223" mass="25794">MRPKVFVVEDDIDLLETVVHYLEEEGFQAEGFRDGSSFIRRIRDDVPHLVLLDVMLPDHDGFSLARYLKTNPATKSVPIVFITVKGMEDDRLKGFELGADDYITKPFSLRELLARIRAVLRRSGHLKSEGIYQLGELQIDTQKMEVRRGKEKIYLTPTEFKILECLLENYGRPVSREYLIEAVLKKDVYDRTIDVHVKNLREKLGKEGQAIRTVRGIGYKIEL</sequence>
<dbReference type="PANTHER" id="PTHR48111:SF21">
    <property type="entry name" value="DNA-BINDING DUAL MASTER TRANSCRIPTIONAL REGULATOR RPAA"/>
    <property type="match status" value="1"/>
</dbReference>
<evidence type="ECO:0000256" key="3">
    <source>
        <dbReference type="ARBA" id="ARBA00023015"/>
    </source>
</evidence>
<proteinExistence type="predicted"/>
<dbReference type="PANTHER" id="PTHR48111">
    <property type="entry name" value="REGULATOR OF RPOS"/>
    <property type="match status" value="1"/>
</dbReference>
<evidence type="ECO:0000313" key="11">
    <source>
        <dbReference type="Proteomes" id="UP000002043"/>
    </source>
</evidence>
<dbReference type="RefSeq" id="WP_012992341.1">
    <property type="nucleotide sequence ID" value="NC_013894.1"/>
</dbReference>
<dbReference type="SUPFAM" id="SSF46894">
    <property type="entry name" value="C-terminal effector domain of the bipartite response regulators"/>
    <property type="match status" value="1"/>
</dbReference>
<evidence type="ECO:0000256" key="4">
    <source>
        <dbReference type="ARBA" id="ARBA00023125"/>
    </source>
</evidence>
<dbReference type="STRING" id="638303.Thal_1304"/>
<keyword evidence="2" id="KW-0902">Two-component regulatory system</keyword>
<dbReference type="GO" id="GO:0000156">
    <property type="term" value="F:phosphorelay response regulator activity"/>
    <property type="evidence" value="ECO:0007669"/>
    <property type="project" value="TreeGrafter"/>
</dbReference>
<dbReference type="OrthoDB" id="9790454at2"/>
<evidence type="ECO:0000256" key="7">
    <source>
        <dbReference type="PROSITE-ProRule" id="PRU01091"/>
    </source>
</evidence>
<evidence type="ECO:0000256" key="6">
    <source>
        <dbReference type="PROSITE-ProRule" id="PRU00169"/>
    </source>
</evidence>
<feature type="domain" description="Response regulatory" evidence="8">
    <location>
        <begin position="4"/>
        <end position="120"/>
    </location>
</feature>
<dbReference type="PROSITE" id="PS51755">
    <property type="entry name" value="OMPR_PHOB"/>
    <property type="match status" value="1"/>
</dbReference>
<dbReference type="PROSITE" id="PS50110">
    <property type="entry name" value="RESPONSE_REGULATORY"/>
    <property type="match status" value="1"/>
</dbReference>
<feature type="domain" description="OmpR/PhoB-type" evidence="9">
    <location>
        <begin position="129"/>
        <end position="223"/>
    </location>
</feature>
<dbReference type="Gene3D" id="1.10.10.10">
    <property type="entry name" value="Winged helix-like DNA-binding domain superfamily/Winged helix DNA-binding domain"/>
    <property type="match status" value="1"/>
</dbReference>
<keyword evidence="1 6" id="KW-0597">Phosphoprotein</keyword>
<dbReference type="KEGG" id="tal:Thal_1304"/>
<feature type="DNA-binding region" description="OmpR/PhoB-type" evidence="7">
    <location>
        <begin position="129"/>
        <end position="223"/>
    </location>
</feature>
<evidence type="ECO:0000259" key="8">
    <source>
        <dbReference type="PROSITE" id="PS50110"/>
    </source>
</evidence>
<dbReference type="GO" id="GO:0006355">
    <property type="term" value="P:regulation of DNA-templated transcription"/>
    <property type="evidence" value="ECO:0007669"/>
    <property type="project" value="InterPro"/>
</dbReference>
<dbReference type="SUPFAM" id="SSF52172">
    <property type="entry name" value="CheY-like"/>
    <property type="match status" value="1"/>
</dbReference>
<keyword evidence="4 7" id="KW-0238">DNA-binding</keyword>
<dbReference type="SMART" id="SM00448">
    <property type="entry name" value="REC"/>
    <property type="match status" value="1"/>
</dbReference>
<dbReference type="EMBL" id="CP001931">
    <property type="protein sequence ID" value="ADC89935.1"/>
    <property type="molecule type" value="Genomic_DNA"/>
</dbReference>
<dbReference type="eggNOG" id="COG0745">
    <property type="taxonomic scope" value="Bacteria"/>
</dbReference>
<dbReference type="AlphaFoldDB" id="D3SMF5"/>
<keyword evidence="5" id="KW-0804">Transcription</keyword>
<dbReference type="HOGENOM" id="CLU_000445_30_4_0"/>
<dbReference type="InterPro" id="IPR001867">
    <property type="entry name" value="OmpR/PhoB-type_DNA-bd"/>
</dbReference>
<dbReference type="Gene3D" id="6.10.250.690">
    <property type="match status" value="1"/>
</dbReference>
<dbReference type="Gene3D" id="3.40.50.2300">
    <property type="match status" value="1"/>
</dbReference>
<accession>D3SMF5</accession>
<reference evidence="11" key="1">
    <citation type="journal article" date="2010" name="Stand. Genomic Sci.">
        <title>Complete genome sequence of Thermocrinis albus type strain (HI 11/12T).</title>
        <authorList>
            <person name="Wirth R."/>
            <person name="Sikorski J."/>
            <person name="Brambilla E."/>
            <person name="Misra M."/>
            <person name="Lapidus A."/>
            <person name="Copeland A."/>
            <person name="Nolan M."/>
            <person name="Lucas S."/>
            <person name="Chen F."/>
            <person name="Tice H."/>
            <person name="Cheng J.F."/>
            <person name="Han C."/>
            <person name="Detter J.C."/>
            <person name="Tapia R."/>
            <person name="Bruce D."/>
            <person name="Goodwin L."/>
            <person name="Pitluck S."/>
            <person name="Pati A."/>
            <person name="Anderson I."/>
            <person name="Ivanova N."/>
            <person name="Mavromatis K."/>
            <person name="Mikhailova N."/>
            <person name="Chen A."/>
            <person name="Palaniappan K."/>
            <person name="Bilek Y."/>
            <person name="Hader T."/>
            <person name="Land M."/>
            <person name="Hauser L."/>
            <person name="Chang Y.J."/>
            <person name="Jeffries C.D."/>
            <person name="Tindall B.J."/>
            <person name="Rohde M."/>
            <person name="Goker M."/>
            <person name="Bristow J."/>
            <person name="Eisen J.A."/>
            <person name="Markowitz V."/>
            <person name="Hugenholtz P."/>
            <person name="Kyrpides N.C."/>
            <person name="Klenk H.P."/>
        </authorList>
    </citation>
    <scope>NUCLEOTIDE SEQUENCE [LARGE SCALE GENOMIC DNA]</scope>
    <source>
        <strain evidence="11">DSM 14484 / JCM 11386 / HI 11/12</strain>
    </source>
</reference>
<dbReference type="GO" id="GO:0005829">
    <property type="term" value="C:cytosol"/>
    <property type="evidence" value="ECO:0007669"/>
    <property type="project" value="TreeGrafter"/>
</dbReference>
<feature type="modified residue" description="4-aspartylphosphate" evidence="6">
    <location>
        <position position="53"/>
    </location>
</feature>
<dbReference type="SMART" id="SM00862">
    <property type="entry name" value="Trans_reg_C"/>
    <property type="match status" value="1"/>
</dbReference>
<evidence type="ECO:0000313" key="10">
    <source>
        <dbReference type="EMBL" id="ADC89935.1"/>
    </source>
</evidence>
<evidence type="ECO:0000259" key="9">
    <source>
        <dbReference type="PROSITE" id="PS51755"/>
    </source>
</evidence>
<evidence type="ECO:0000256" key="5">
    <source>
        <dbReference type="ARBA" id="ARBA00023163"/>
    </source>
</evidence>
<organism evidence="10 11">
    <name type="scientific">Thermocrinis albus (strain DSM 14484 / JCM 11386 / HI 11/12)</name>
    <dbReference type="NCBI Taxonomy" id="638303"/>
    <lineage>
        <taxon>Bacteria</taxon>
        <taxon>Pseudomonadati</taxon>
        <taxon>Aquificota</taxon>
        <taxon>Aquificia</taxon>
        <taxon>Aquificales</taxon>
        <taxon>Aquificaceae</taxon>
        <taxon>Thermocrinis</taxon>
    </lineage>
</organism>
<dbReference type="Pfam" id="PF00072">
    <property type="entry name" value="Response_reg"/>
    <property type="match status" value="1"/>
</dbReference>
<keyword evidence="3" id="KW-0805">Transcription regulation</keyword>
<name>D3SMF5_THEAH</name>
<keyword evidence="11" id="KW-1185">Reference proteome</keyword>
<dbReference type="InterPro" id="IPR011006">
    <property type="entry name" value="CheY-like_superfamily"/>
</dbReference>
<protein>
    <submittedName>
        <fullName evidence="10">Two component transcriptional regulator, winged helix family</fullName>
    </submittedName>
</protein>
<gene>
    <name evidence="10" type="ordered locus">Thal_1304</name>
</gene>
<dbReference type="Pfam" id="PF00486">
    <property type="entry name" value="Trans_reg_C"/>
    <property type="match status" value="1"/>
</dbReference>
<dbReference type="InterPro" id="IPR039420">
    <property type="entry name" value="WalR-like"/>
</dbReference>
<dbReference type="InterPro" id="IPR016032">
    <property type="entry name" value="Sig_transdc_resp-reg_C-effctor"/>
</dbReference>
<dbReference type="Proteomes" id="UP000002043">
    <property type="component" value="Chromosome"/>
</dbReference>